<dbReference type="AlphaFoldDB" id="A0A166C251"/>
<protein>
    <submittedName>
        <fullName evidence="2">Uncharacterized protein</fullName>
    </submittedName>
</protein>
<feature type="compositionally biased region" description="Pro residues" evidence="1">
    <location>
        <begin position="300"/>
        <end position="309"/>
    </location>
</feature>
<reference evidence="2 3" key="1">
    <citation type="journal article" date="2016" name="Mol. Biol. Evol.">
        <title>Comparative Genomics of Early-Diverging Mushroom-Forming Fungi Provides Insights into the Origins of Lignocellulose Decay Capabilities.</title>
        <authorList>
            <person name="Nagy L.G."/>
            <person name="Riley R."/>
            <person name="Tritt A."/>
            <person name="Adam C."/>
            <person name="Daum C."/>
            <person name="Floudas D."/>
            <person name="Sun H."/>
            <person name="Yadav J.S."/>
            <person name="Pangilinan J."/>
            <person name="Larsson K.H."/>
            <person name="Matsuura K."/>
            <person name="Barry K."/>
            <person name="Labutti K."/>
            <person name="Kuo R."/>
            <person name="Ohm R.A."/>
            <person name="Bhattacharya S.S."/>
            <person name="Shirouzu T."/>
            <person name="Yoshinaga Y."/>
            <person name="Martin F.M."/>
            <person name="Grigoriev I.V."/>
            <person name="Hibbett D.S."/>
        </authorList>
    </citation>
    <scope>NUCLEOTIDE SEQUENCE [LARGE SCALE GENOMIC DNA]</scope>
    <source>
        <strain evidence="2 3">CBS 109695</strain>
    </source>
</reference>
<dbReference type="EMBL" id="KV417636">
    <property type="protein sequence ID" value="KZP13213.1"/>
    <property type="molecule type" value="Genomic_DNA"/>
</dbReference>
<feature type="compositionally biased region" description="Low complexity" evidence="1">
    <location>
        <begin position="99"/>
        <end position="111"/>
    </location>
</feature>
<evidence type="ECO:0000256" key="1">
    <source>
        <dbReference type="SAM" id="MobiDB-lite"/>
    </source>
</evidence>
<dbReference type="Proteomes" id="UP000076532">
    <property type="component" value="Unassembled WGS sequence"/>
</dbReference>
<evidence type="ECO:0000313" key="3">
    <source>
        <dbReference type="Proteomes" id="UP000076532"/>
    </source>
</evidence>
<sequence>MYDANEGQLTNSVTVPPIYPSNPSSPATELPPVPSRSPSLNSYVPSALSQSPFVGFGSPAFPPVVSPPKANIYAVRTKPGFTFLPLMDSPAPSAPTTPAPSVCSLPATFATPTPPSSEADDSDHDLSTPALSNASLDTTPSPREHPLELEGADSYFQLSPRLVTKKQKELNNPYFPPSSAYPSSTGPTCYTPGPTAPGVQFKRMLGTPFRPPPNPVTPQEDDGDDEEGDFMIINGEKCHFGPSSTPPDSPLVGPAQEHDEVPLSPISPAQTTSALFALDSAHQTSQSPSQDLPPSISRAPPAPSIPVAPAPGAYASEPVIAPFCMQMKRRGAAIPL</sequence>
<feature type="compositionally biased region" description="Acidic residues" evidence="1">
    <location>
        <begin position="219"/>
        <end position="229"/>
    </location>
</feature>
<feature type="region of interest" description="Disordered" evidence="1">
    <location>
        <begin position="1"/>
        <end position="44"/>
    </location>
</feature>
<name>A0A166C251_9AGAM</name>
<feature type="compositionally biased region" description="Polar residues" evidence="1">
    <location>
        <begin position="281"/>
        <end position="292"/>
    </location>
</feature>
<feature type="compositionally biased region" description="Polar residues" evidence="1">
    <location>
        <begin position="129"/>
        <end position="141"/>
    </location>
</feature>
<evidence type="ECO:0000313" key="2">
    <source>
        <dbReference type="EMBL" id="KZP13213.1"/>
    </source>
</evidence>
<feature type="region of interest" description="Disordered" evidence="1">
    <location>
        <begin position="168"/>
        <end position="312"/>
    </location>
</feature>
<proteinExistence type="predicted"/>
<keyword evidence="3" id="KW-1185">Reference proteome</keyword>
<feature type="region of interest" description="Disordered" evidence="1">
    <location>
        <begin position="88"/>
        <end position="154"/>
    </location>
</feature>
<gene>
    <name evidence="2" type="ORF">FIBSPDRAFT_869515</name>
</gene>
<accession>A0A166C251</accession>
<dbReference type="OrthoDB" id="2802795at2759"/>
<organism evidence="2 3">
    <name type="scientific">Athelia psychrophila</name>
    <dbReference type="NCBI Taxonomy" id="1759441"/>
    <lineage>
        <taxon>Eukaryota</taxon>
        <taxon>Fungi</taxon>
        <taxon>Dikarya</taxon>
        <taxon>Basidiomycota</taxon>
        <taxon>Agaricomycotina</taxon>
        <taxon>Agaricomycetes</taxon>
        <taxon>Agaricomycetidae</taxon>
        <taxon>Atheliales</taxon>
        <taxon>Atheliaceae</taxon>
        <taxon>Athelia</taxon>
    </lineage>
</organism>